<dbReference type="InterPro" id="IPR008952">
    <property type="entry name" value="Tetraspanin_EC2_sf"/>
</dbReference>
<keyword evidence="3 5" id="KW-1133">Transmembrane helix</keyword>
<proteinExistence type="predicted"/>
<sequence length="209" mass="23520">MIIRLFTILTLIVFLVLSIGVGVFATILNTIGRDFCPQIAKFNGILVLSLLGFMVAFLNLFGLLGVYRRSKPLKYLFKGVFSLLIIIATVLTIISIDKFDEDDSIFTRCIIFELDLKHFSNMNFIKHLQADNKCCGLTSKENYGVGQYPPSCCENQTSPCVKPYQNPCKPYLIAWLPSIMLTTLATFLAVIYLSPIIMVAMILENVRLM</sequence>
<dbReference type="SUPFAM" id="SSF48652">
    <property type="entry name" value="Tetraspanin"/>
    <property type="match status" value="1"/>
</dbReference>
<dbReference type="Pfam" id="PF00335">
    <property type="entry name" value="Tetraspanin"/>
    <property type="match status" value="1"/>
</dbReference>
<keyword evidence="4 5" id="KW-0472">Membrane</keyword>
<evidence type="ECO:0000256" key="4">
    <source>
        <dbReference type="ARBA" id="ARBA00023136"/>
    </source>
</evidence>
<evidence type="ECO:0000256" key="5">
    <source>
        <dbReference type="SAM" id="Phobius"/>
    </source>
</evidence>
<keyword evidence="2 5" id="KW-0812">Transmembrane</keyword>
<name>A0A0C2JHZ6_THEKT</name>
<evidence type="ECO:0000313" key="6">
    <source>
        <dbReference type="EMBL" id="KII68943.1"/>
    </source>
</evidence>
<evidence type="ECO:0000256" key="3">
    <source>
        <dbReference type="ARBA" id="ARBA00022989"/>
    </source>
</evidence>
<comment type="caution">
    <text evidence="6">The sequence shown here is derived from an EMBL/GenBank/DDBJ whole genome shotgun (WGS) entry which is preliminary data.</text>
</comment>
<reference evidence="6 7" key="1">
    <citation type="journal article" date="2014" name="Genome Biol. Evol.">
        <title>The genome of the myxosporean Thelohanellus kitauei shows adaptations to nutrient acquisition within its fish host.</title>
        <authorList>
            <person name="Yang Y."/>
            <person name="Xiong J."/>
            <person name="Zhou Z."/>
            <person name="Huo F."/>
            <person name="Miao W."/>
            <person name="Ran C."/>
            <person name="Liu Y."/>
            <person name="Zhang J."/>
            <person name="Feng J."/>
            <person name="Wang M."/>
            <person name="Wang M."/>
            <person name="Wang L."/>
            <person name="Yao B."/>
        </authorList>
    </citation>
    <scope>NUCLEOTIDE SEQUENCE [LARGE SCALE GENOMIC DNA]</scope>
    <source>
        <strain evidence="6">Wuqing</strain>
    </source>
</reference>
<feature type="transmembrane region" description="Helical" evidence="5">
    <location>
        <begin position="179"/>
        <end position="203"/>
    </location>
</feature>
<gene>
    <name evidence="6" type="ORF">RF11_13556</name>
</gene>
<dbReference type="AlphaFoldDB" id="A0A0C2JHZ6"/>
<feature type="transmembrane region" description="Helical" evidence="5">
    <location>
        <begin position="75"/>
        <end position="96"/>
    </location>
</feature>
<dbReference type="Gene3D" id="1.10.1450.10">
    <property type="entry name" value="Tetraspanin"/>
    <property type="match status" value="1"/>
</dbReference>
<evidence type="ECO:0000256" key="2">
    <source>
        <dbReference type="ARBA" id="ARBA00022692"/>
    </source>
</evidence>
<organism evidence="6 7">
    <name type="scientific">Thelohanellus kitauei</name>
    <name type="common">Myxosporean</name>
    <dbReference type="NCBI Taxonomy" id="669202"/>
    <lineage>
        <taxon>Eukaryota</taxon>
        <taxon>Metazoa</taxon>
        <taxon>Cnidaria</taxon>
        <taxon>Myxozoa</taxon>
        <taxon>Myxosporea</taxon>
        <taxon>Bivalvulida</taxon>
        <taxon>Platysporina</taxon>
        <taxon>Myxobolidae</taxon>
        <taxon>Thelohanellus</taxon>
    </lineage>
</organism>
<dbReference type="GO" id="GO:0016020">
    <property type="term" value="C:membrane"/>
    <property type="evidence" value="ECO:0007669"/>
    <property type="project" value="UniProtKB-SubCell"/>
</dbReference>
<dbReference type="InterPro" id="IPR018499">
    <property type="entry name" value="Tetraspanin/Peripherin"/>
</dbReference>
<accession>A0A0C2JHZ6</accession>
<protein>
    <submittedName>
        <fullName evidence="6">Uncharacterized protein</fullName>
    </submittedName>
</protein>
<keyword evidence="7" id="KW-1185">Reference proteome</keyword>
<comment type="subcellular location">
    <subcellularLocation>
        <location evidence="1">Membrane</location>
        <topology evidence="1">Multi-pass membrane protein</topology>
    </subcellularLocation>
</comment>
<dbReference type="Proteomes" id="UP000031668">
    <property type="component" value="Unassembled WGS sequence"/>
</dbReference>
<feature type="transmembrane region" description="Helical" evidence="5">
    <location>
        <begin position="41"/>
        <end position="63"/>
    </location>
</feature>
<dbReference type="EMBL" id="JWZT01002662">
    <property type="protein sequence ID" value="KII68943.1"/>
    <property type="molecule type" value="Genomic_DNA"/>
</dbReference>
<evidence type="ECO:0000256" key="1">
    <source>
        <dbReference type="ARBA" id="ARBA00004141"/>
    </source>
</evidence>
<evidence type="ECO:0000313" key="7">
    <source>
        <dbReference type="Proteomes" id="UP000031668"/>
    </source>
</evidence>